<proteinExistence type="inferred from homology"/>
<keyword evidence="3" id="KW-1003">Cell membrane</keyword>
<dbReference type="CDD" id="cd13585">
    <property type="entry name" value="PBP2_TMBP_like"/>
    <property type="match status" value="1"/>
</dbReference>
<dbReference type="GO" id="GO:0042597">
    <property type="term" value="C:periplasmic space"/>
    <property type="evidence" value="ECO:0007669"/>
    <property type="project" value="UniProtKB-SubCell"/>
</dbReference>
<dbReference type="Proteomes" id="UP000028701">
    <property type="component" value="Unassembled WGS sequence"/>
</dbReference>
<keyword evidence="5" id="KW-0574">Periplasm</keyword>
<sequence length="433" mass="46637">MHKKSLRALMVSCAMLCAGAGVAQAQSISVWSRQTDESLSVLKALTDAFTAETGIKVETFNTGVDFEQRLARAAAGRTLPDIVLNDTTAMGQMRQMGILEPIDPAKITGSQDVSQSAWDGAKASDGSLYSVPISAQSFAMFIRKDWREKLGMPVPKTWDDVRKLAEAFTTKDPDGNGKADTFGMAIPGSTTRGYASWFISSFIWQAGGDYVKQVPDGFVPTLNTPQVAQALTYVRGMICDKFAQPGAINATTGDTLPTFRSGQTGIFISGPYHIPQLDAEPGKDVVEVEMMPAGPGGIASLAEGTSAFLLKSSKDHDAANKFFSFLISPKGQEIAMAQGSGRTPIVRLPVNSKVDVNAIRQDPRWMVFKETFDKSSHYMPPIPNWTAVRTLTGEGFNSILAKCDADVPTELEALNKQVAKELSGQDVLSASYK</sequence>
<dbReference type="InterPro" id="IPR050490">
    <property type="entry name" value="Bact_solute-bd_prot1"/>
</dbReference>
<organism evidence="10 11">
    <name type="scientific">Agrobacterium rubi TR3 = NBRC 13261</name>
    <dbReference type="NCBI Taxonomy" id="1368415"/>
    <lineage>
        <taxon>Bacteria</taxon>
        <taxon>Pseudomonadati</taxon>
        <taxon>Pseudomonadota</taxon>
        <taxon>Alphaproteobacteria</taxon>
        <taxon>Hyphomicrobiales</taxon>
        <taxon>Rhizobiaceae</taxon>
        <taxon>Rhizobium/Agrobacterium group</taxon>
        <taxon>Agrobacterium</taxon>
    </lineage>
</organism>
<dbReference type="eggNOG" id="COG1653">
    <property type="taxonomic scope" value="Bacteria"/>
</dbReference>
<dbReference type="Pfam" id="PF01547">
    <property type="entry name" value="SBP_bac_1"/>
    <property type="match status" value="1"/>
</dbReference>
<evidence type="ECO:0000256" key="3">
    <source>
        <dbReference type="ARBA" id="ARBA00022475"/>
    </source>
</evidence>
<evidence type="ECO:0000313" key="10">
    <source>
        <dbReference type="EMBL" id="GAK72093.1"/>
    </source>
</evidence>
<dbReference type="PANTHER" id="PTHR43649">
    <property type="entry name" value="ARABINOSE-BINDING PROTEIN-RELATED"/>
    <property type="match status" value="1"/>
</dbReference>
<comment type="similarity">
    <text evidence="2">Belongs to the bacterial solute-binding protein 1 family.</text>
</comment>
<keyword evidence="6" id="KW-0472">Membrane</keyword>
<dbReference type="PANTHER" id="PTHR43649:SF33">
    <property type="entry name" value="POLYGALACTURONAN_RHAMNOGALACTURONAN-BINDING PROTEIN YTCQ"/>
    <property type="match status" value="1"/>
</dbReference>
<reference evidence="10 11" key="1">
    <citation type="submission" date="2014-08" db="EMBL/GenBank/DDBJ databases">
        <title>Whole genome shotgun sequence of Rhizobium rubi NBRC 13261.</title>
        <authorList>
            <person name="Katano-Makiyama Y."/>
            <person name="Hosoyama A."/>
            <person name="Hashimoto M."/>
            <person name="Hosoyama Y."/>
            <person name="Noguchi M."/>
            <person name="Tsuchikane K."/>
            <person name="Uohara A."/>
            <person name="Ohji S."/>
            <person name="Ichikawa N."/>
            <person name="Kimura A."/>
            <person name="Yamazoe A."/>
            <person name="Fujita N."/>
        </authorList>
    </citation>
    <scope>NUCLEOTIDE SEQUENCE [LARGE SCALE GENOMIC DNA]</scope>
    <source>
        <strain evidence="10 11">NBRC 13261</strain>
    </source>
</reference>
<accession>A0A081CZJ7</accession>
<evidence type="ECO:0000256" key="2">
    <source>
        <dbReference type="ARBA" id="ARBA00008520"/>
    </source>
</evidence>
<keyword evidence="7" id="KW-0564">Palmitate</keyword>
<evidence type="ECO:0000256" key="9">
    <source>
        <dbReference type="SAM" id="SignalP"/>
    </source>
</evidence>
<dbReference type="InterPro" id="IPR006059">
    <property type="entry name" value="SBP"/>
</dbReference>
<feature type="chain" id="PRO_5001756291" evidence="9">
    <location>
        <begin position="26"/>
        <end position="433"/>
    </location>
</feature>
<dbReference type="OrthoDB" id="9787283at2"/>
<dbReference type="SUPFAM" id="SSF53850">
    <property type="entry name" value="Periplasmic binding protein-like II"/>
    <property type="match status" value="1"/>
</dbReference>
<evidence type="ECO:0000256" key="7">
    <source>
        <dbReference type="ARBA" id="ARBA00023139"/>
    </source>
</evidence>
<dbReference type="Gene3D" id="3.40.190.10">
    <property type="entry name" value="Periplasmic binding protein-like II"/>
    <property type="match status" value="1"/>
</dbReference>
<evidence type="ECO:0000256" key="6">
    <source>
        <dbReference type="ARBA" id="ARBA00023136"/>
    </source>
</evidence>
<dbReference type="RefSeq" id="WP_045231609.1">
    <property type="nucleotide sequence ID" value="NZ_BBJU01000023.1"/>
</dbReference>
<protein>
    <submittedName>
        <fullName evidence="10">Putative ABC transporter substrate-binding protein</fullName>
    </submittedName>
</protein>
<gene>
    <name evidence="10" type="ORF">RRU01S_23_01690</name>
</gene>
<evidence type="ECO:0000313" key="11">
    <source>
        <dbReference type="Proteomes" id="UP000028701"/>
    </source>
</evidence>
<comment type="caution">
    <text evidence="10">The sequence shown here is derived from an EMBL/GenBank/DDBJ whole genome shotgun (WGS) entry which is preliminary data.</text>
</comment>
<name>A0A081CZJ7_9HYPH</name>
<evidence type="ECO:0000256" key="4">
    <source>
        <dbReference type="ARBA" id="ARBA00022729"/>
    </source>
</evidence>
<keyword evidence="4 9" id="KW-0732">Signal</keyword>
<feature type="signal peptide" evidence="9">
    <location>
        <begin position="1"/>
        <end position="25"/>
    </location>
</feature>
<comment type="subcellular location">
    <subcellularLocation>
        <location evidence="1">Periplasm</location>
    </subcellularLocation>
</comment>
<evidence type="ECO:0000256" key="8">
    <source>
        <dbReference type="ARBA" id="ARBA00023288"/>
    </source>
</evidence>
<keyword evidence="8" id="KW-0449">Lipoprotein</keyword>
<evidence type="ECO:0000256" key="5">
    <source>
        <dbReference type="ARBA" id="ARBA00022764"/>
    </source>
</evidence>
<dbReference type="EMBL" id="BBJU01000023">
    <property type="protein sequence ID" value="GAK72093.1"/>
    <property type="molecule type" value="Genomic_DNA"/>
</dbReference>
<evidence type="ECO:0000256" key="1">
    <source>
        <dbReference type="ARBA" id="ARBA00004418"/>
    </source>
</evidence>
<dbReference type="AlphaFoldDB" id="A0A081CZJ7"/>